<dbReference type="EMBL" id="OZ019900">
    <property type="protein sequence ID" value="CAK9234586.1"/>
    <property type="molecule type" value="Genomic_DNA"/>
</dbReference>
<reference evidence="3" key="1">
    <citation type="submission" date="2024-02" db="EMBL/GenBank/DDBJ databases">
        <authorList>
            <consortium name="ELIXIR-Norway"/>
            <consortium name="Elixir Norway"/>
        </authorList>
    </citation>
    <scope>NUCLEOTIDE SEQUENCE</scope>
</reference>
<gene>
    <name evidence="3" type="ORF">CSSPTR1EN2_LOCUS22291</name>
</gene>
<evidence type="ECO:0000256" key="1">
    <source>
        <dbReference type="SAM" id="MobiDB-lite"/>
    </source>
</evidence>
<evidence type="ECO:0000313" key="3">
    <source>
        <dbReference type="EMBL" id="CAK9234586.1"/>
    </source>
</evidence>
<feature type="region of interest" description="Disordered" evidence="1">
    <location>
        <begin position="327"/>
        <end position="362"/>
    </location>
</feature>
<keyword evidence="4" id="KW-1185">Reference proteome</keyword>
<feature type="transmembrane region" description="Helical" evidence="2">
    <location>
        <begin position="128"/>
        <end position="145"/>
    </location>
</feature>
<feature type="transmembrane region" description="Helical" evidence="2">
    <location>
        <begin position="54"/>
        <end position="75"/>
    </location>
</feature>
<dbReference type="Proteomes" id="UP001497512">
    <property type="component" value="Chromosome 8"/>
</dbReference>
<sequence length="472" mass="53350">MMIEVRTARESWAESYKPLPNLSLMLSLVWTLLACIWAINTWSKRRFQRSHLQWVITTVPVLKALVLGLTFVFWYSCLNFSNCSFWAAFGVFVARIFSELSCVISFLLIAHGYCIIHDQLSLTNCRRIGGLSFLVYLTLTGYKSGIQQFSVLVIVVYVVFLSVVMANISCNLVMLQEHLEQLQDEVGERWHMGVYAMLIMFKQFRRAVTLMVVAKLMMQAQGEALANEYPRQLFIREVVEISILLYMGWIVRSRELTPFSTIIPILNSPSRQHALPPIYSVEMDKKDFNNFDIKEWHIGVPTSISKCASQMPILVIVQSPGISSPNLTRDNDDLCKDSHSSSTSENNKLHVSASSSFTSLKPPLTAPRLSPTFQAATTSKSSTAVSEGLQQRVQVVREETSSAGGEGRTHSDACKQVKVKEQKYTKAHCEDMGMYTGEVMVDTMAWKRSFSFLSLNHDCNDLFTQSYCLSSI</sequence>
<name>A0ABP0V0M3_9BRYO</name>
<dbReference type="PANTHER" id="PTHR36329">
    <property type="entry name" value="TRANSMEMBRANE PROTEIN"/>
    <property type="match status" value="1"/>
</dbReference>
<feature type="transmembrane region" description="Helical" evidence="2">
    <location>
        <begin position="151"/>
        <end position="173"/>
    </location>
</feature>
<evidence type="ECO:0000313" key="4">
    <source>
        <dbReference type="Proteomes" id="UP001497512"/>
    </source>
</evidence>
<evidence type="ECO:0000256" key="2">
    <source>
        <dbReference type="SAM" id="Phobius"/>
    </source>
</evidence>
<organism evidence="3 4">
    <name type="scientific">Sphagnum troendelagicum</name>
    <dbReference type="NCBI Taxonomy" id="128251"/>
    <lineage>
        <taxon>Eukaryota</taxon>
        <taxon>Viridiplantae</taxon>
        <taxon>Streptophyta</taxon>
        <taxon>Embryophyta</taxon>
        <taxon>Bryophyta</taxon>
        <taxon>Sphagnophytina</taxon>
        <taxon>Sphagnopsida</taxon>
        <taxon>Sphagnales</taxon>
        <taxon>Sphagnaceae</taxon>
        <taxon>Sphagnum</taxon>
    </lineage>
</organism>
<dbReference type="PANTHER" id="PTHR36329:SF1">
    <property type="entry name" value="TRANSMEMBRANE PROTEIN"/>
    <property type="match status" value="1"/>
</dbReference>
<dbReference type="PROSITE" id="PS51257">
    <property type="entry name" value="PROKAR_LIPOPROTEIN"/>
    <property type="match status" value="1"/>
</dbReference>
<feature type="transmembrane region" description="Helical" evidence="2">
    <location>
        <begin position="22"/>
        <end position="42"/>
    </location>
</feature>
<keyword evidence="2" id="KW-1133">Transmembrane helix</keyword>
<accession>A0ABP0V0M3</accession>
<proteinExistence type="predicted"/>
<feature type="compositionally biased region" description="Basic and acidic residues" evidence="1">
    <location>
        <begin position="329"/>
        <end position="339"/>
    </location>
</feature>
<feature type="transmembrane region" description="Helical" evidence="2">
    <location>
        <begin position="87"/>
        <end position="116"/>
    </location>
</feature>
<keyword evidence="2" id="KW-0472">Membrane</keyword>
<keyword evidence="2" id="KW-0812">Transmembrane</keyword>
<protein>
    <submittedName>
        <fullName evidence="3">Uncharacterized protein</fullName>
    </submittedName>
</protein>